<comment type="caution">
    <text evidence="14">The sequence shown here is derived from an EMBL/GenBank/DDBJ whole genome shotgun (WGS) entry which is preliminary data.</text>
</comment>
<dbReference type="Pfam" id="PF00512">
    <property type="entry name" value="HisKA"/>
    <property type="match status" value="1"/>
</dbReference>
<dbReference type="SUPFAM" id="SSF47384">
    <property type="entry name" value="Homodimeric domain of signal transducing histidine kinase"/>
    <property type="match status" value="1"/>
</dbReference>
<dbReference type="Gene3D" id="1.10.287.130">
    <property type="match status" value="1"/>
</dbReference>
<dbReference type="PANTHER" id="PTHR45436">
    <property type="entry name" value="SENSOR HISTIDINE KINASE YKOH"/>
    <property type="match status" value="1"/>
</dbReference>
<evidence type="ECO:0000256" key="3">
    <source>
        <dbReference type="ARBA" id="ARBA00012438"/>
    </source>
</evidence>
<evidence type="ECO:0000256" key="7">
    <source>
        <dbReference type="ARBA" id="ARBA00022777"/>
    </source>
</evidence>
<dbReference type="InterPro" id="IPR050428">
    <property type="entry name" value="TCS_sensor_his_kinase"/>
</dbReference>
<dbReference type="SMART" id="SM00388">
    <property type="entry name" value="HisKA"/>
    <property type="match status" value="1"/>
</dbReference>
<dbReference type="InterPro" id="IPR036097">
    <property type="entry name" value="HisK_dim/P_sf"/>
</dbReference>
<proteinExistence type="predicted"/>
<keyword evidence="10 12" id="KW-0472">Membrane</keyword>
<protein>
    <recommendedName>
        <fullName evidence="3">histidine kinase</fullName>
        <ecNumber evidence="3">2.7.13.3</ecNumber>
    </recommendedName>
</protein>
<feature type="domain" description="Histidine kinase" evidence="13">
    <location>
        <begin position="265"/>
        <end position="487"/>
    </location>
</feature>
<dbReference type="CDD" id="cd00082">
    <property type="entry name" value="HisKA"/>
    <property type="match status" value="1"/>
</dbReference>
<dbReference type="Gene3D" id="3.30.565.10">
    <property type="entry name" value="Histidine kinase-like ATPase, C-terminal domain"/>
    <property type="match status" value="1"/>
</dbReference>
<evidence type="ECO:0000256" key="2">
    <source>
        <dbReference type="ARBA" id="ARBA00004236"/>
    </source>
</evidence>
<evidence type="ECO:0000256" key="4">
    <source>
        <dbReference type="ARBA" id="ARBA00022553"/>
    </source>
</evidence>
<accession>A0A7J5C1N0</accession>
<reference evidence="14 15" key="1">
    <citation type="submission" date="2019-09" db="EMBL/GenBank/DDBJ databases">
        <title>Phylogeny of genus Pseudoclavibacter and closely related genus.</title>
        <authorList>
            <person name="Li Y."/>
        </authorList>
    </citation>
    <scope>NUCLEOTIDE SEQUENCE [LARGE SCALE GENOMIC DNA]</scope>
    <source>
        <strain evidence="14 15">DSM 23821</strain>
    </source>
</reference>
<dbReference type="SUPFAM" id="SSF55874">
    <property type="entry name" value="ATPase domain of HSP90 chaperone/DNA topoisomerase II/histidine kinase"/>
    <property type="match status" value="1"/>
</dbReference>
<dbReference type="Proteomes" id="UP000467240">
    <property type="component" value="Unassembled WGS sequence"/>
</dbReference>
<keyword evidence="5" id="KW-0808">Transferase</keyword>
<dbReference type="RefSeq" id="WP_158038963.1">
    <property type="nucleotide sequence ID" value="NZ_JACCFV010000001.1"/>
</dbReference>
<evidence type="ECO:0000259" key="13">
    <source>
        <dbReference type="PROSITE" id="PS50109"/>
    </source>
</evidence>
<organism evidence="14 15">
    <name type="scientific">Pseudoclavibacter chungangensis</name>
    <dbReference type="NCBI Taxonomy" id="587635"/>
    <lineage>
        <taxon>Bacteria</taxon>
        <taxon>Bacillati</taxon>
        <taxon>Actinomycetota</taxon>
        <taxon>Actinomycetes</taxon>
        <taxon>Micrococcales</taxon>
        <taxon>Microbacteriaceae</taxon>
        <taxon>Pseudoclavibacter</taxon>
    </lineage>
</organism>
<keyword evidence="15" id="KW-1185">Reference proteome</keyword>
<keyword evidence="8 12" id="KW-1133">Transmembrane helix</keyword>
<comment type="catalytic activity">
    <reaction evidence="1">
        <text>ATP + protein L-histidine = ADP + protein N-phospho-L-histidine.</text>
        <dbReference type="EC" id="2.7.13.3"/>
    </reaction>
</comment>
<dbReference type="EC" id="2.7.13.3" evidence="3"/>
<evidence type="ECO:0000256" key="8">
    <source>
        <dbReference type="ARBA" id="ARBA00022989"/>
    </source>
</evidence>
<evidence type="ECO:0000256" key="9">
    <source>
        <dbReference type="ARBA" id="ARBA00023012"/>
    </source>
</evidence>
<sequence length="504" mass="52090">MTDASPPDTRRRGGTISRFVITWLLLGATVVTLATSAGIVLAARATIYETAQDALIDDFARTTDIAFDELSVQQDDDSWLVRTGWFAGPATFVDLGTGRAVGDLTLDDVPGALRPVVGGTADGEAISFERGHLDGHEVFFMAVERDMSADVGGSRIAIVTAHPLDEPLAKVLALVRTGVADTLGALLVLGTAGILLARRIGRPVESLATMAQSIARGTVPDAPPPSGFAELDGIGRTLHDGAVRQAHTTARLLADEARARRFVSDAAHELRTPLTAMTAALDVLDPDDSATDAPGAPGTPAPVTPAQRDAAVAVLGRSTERMRGLVASLLELARLDARVTGVTVSDVSVAALVGDAVSLVASATPIEVSGDAGLRAWTDAERLRTIVSNLVANAVRHGAPPVRVDVARAPGDAFAVRVHDEGGGIPPELRERVFERFAMVDGSRSATGGTGLGLAIAQESARLIGGRLRVVDDGPGCTFELLAPVTLTAPTGPEDGERATPGGA</sequence>
<evidence type="ECO:0000256" key="11">
    <source>
        <dbReference type="SAM" id="MobiDB-lite"/>
    </source>
</evidence>
<dbReference type="PROSITE" id="PS50109">
    <property type="entry name" value="HIS_KIN"/>
    <property type="match status" value="1"/>
</dbReference>
<dbReference type="InterPro" id="IPR003594">
    <property type="entry name" value="HATPase_dom"/>
</dbReference>
<dbReference type="GO" id="GO:0000155">
    <property type="term" value="F:phosphorelay sensor kinase activity"/>
    <property type="evidence" value="ECO:0007669"/>
    <property type="project" value="InterPro"/>
</dbReference>
<evidence type="ECO:0000256" key="6">
    <source>
        <dbReference type="ARBA" id="ARBA00022692"/>
    </source>
</evidence>
<gene>
    <name evidence="14" type="ORF">F8O01_00860</name>
</gene>
<keyword evidence="4" id="KW-0597">Phosphoprotein</keyword>
<dbReference type="InterPro" id="IPR005467">
    <property type="entry name" value="His_kinase_dom"/>
</dbReference>
<dbReference type="PRINTS" id="PR00344">
    <property type="entry name" value="BCTRLSENSOR"/>
</dbReference>
<comment type="subcellular location">
    <subcellularLocation>
        <location evidence="2">Cell membrane</location>
    </subcellularLocation>
</comment>
<dbReference type="AlphaFoldDB" id="A0A7J5C1N0"/>
<feature type="region of interest" description="Disordered" evidence="11">
    <location>
        <begin position="285"/>
        <end position="307"/>
    </location>
</feature>
<evidence type="ECO:0000256" key="1">
    <source>
        <dbReference type="ARBA" id="ARBA00000085"/>
    </source>
</evidence>
<dbReference type="OrthoDB" id="9786919at2"/>
<dbReference type="SMART" id="SM00387">
    <property type="entry name" value="HATPase_c"/>
    <property type="match status" value="1"/>
</dbReference>
<dbReference type="GO" id="GO:0005886">
    <property type="term" value="C:plasma membrane"/>
    <property type="evidence" value="ECO:0007669"/>
    <property type="project" value="UniProtKB-SubCell"/>
</dbReference>
<dbReference type="InterPro" id="IPR036890">
    <property type="entry name" value="HATPase_C_sf"/>
</dbReference>
<dbReference type="EMBL" id="WBJZ01000001">
    <property type="protein sequence ID" value="KAB1662531.1"/>
    <property type="molecule type" value="Genomic_DNA"/>
</dbReference>
<evidence type="ECO:0000256" key="12">
    <source>
        <dbReference type="SAM" id="Phobius"/>
    </source>
</evidence>
<evidence type="ECO:0000256" key="5">
    <source>
        <dbReference type="ARBA" id="ARBA00022679"/>
    </source>
</evidence>
<keyword evidence="6 12" id="KW-0812">Transmembrane</keyword>
<feature type="transmembrane region" description="Helical" evidence="12">
    <location>
        <begin position="20"/>
        <end position="43"/>
    </location>
</feature>
<dbReference type="InterPro" id="IPR004358">
    <property type="entry name" value="Sig_transdc_His_kin-like_C"/>
</dbReference>
<keyword evidence="7 14" id="KW-0418">Kinase</keyword>
<dbReference type="InterPro" id="IPR003661">
    <property type="entry name" value="HisK_dim/P_dom"/>
</dbReference>
<evidence type="ECO:0000313" key="14">
    <source>
        <dbReference type="EMBL" id="KAB1662531.1"/>
    </source>
</evidence>
<keyword evidence="9" id="KW-0902">Two-component regulatory system</keyword>
<name>A0A7J5C1N0_9MICO</name>
<evidence type="ECO:0000313" key="15">
    <source>
        <dbReference type="Proteomes" id="UP000467240"/>
    </source>
</evidence>
<dbReference type="Pfam" id="PF02518">
    <property type="entry name" value="HATPase_c"/>
    <property type="match status" value="1"/>
</dbReference>
<dbReference type="PANTHER" id="PTHR45436:SF5">
    <property type="entry name" value="SENSOR HISTIDINE KINASE TRCS"/>
    <property type="match status" value="1"/>
</dbReference>
<evidence type="ECO:0000256" key="10">
    <source>
        <dbReference type="ARBA" id="ARBA00023136"/>
    </source>
</evidence>
<dbReference type="CDD" id="cd00075">
    <property type="entry name" value="HATPase"/>
    <property type="match status" value="1"/>
</dbReference>